<accession>A0A0E9V1A4</accession>
<name>A0A0E9V1A4_ANGAN</name>
<organism evidence="1">
    <name type="scientific">Anguilla anguilla</name>
    <name type="common">European freshwater eel</name>
    <name type="synonym">Muraena anguilla</name>
    <dbReference type="NCBI Taxonomy" id="7936"/>
    <lineage>
        <taxon>Eukaryota</taxon>
        <taxon>Metazoa</taxon>
        <taxon>Chordata</taxon>
        <taxon>Craniata</taxon>
        <taxon>Vertebrata</taxon>
        <taxon>Euteleostomi</taxon>
        <taxon>Actinopterygii</taxon>
        <taxon>Neopterygii</taxon>
        <taxon>Teleostei</taxon>
        <taxon>Anguilliformes</taxon>
        <taxon>Anguillidae</taxon>
        <taxon>Anguilla</taxon>
    </lineage>
</organism>
<dbReference type="EMBL" id="GBXM01105425">
    <property type="protein sequence ID" value="JAH03152.1"/>
    <property type="molecule type" value="Transcribed_RNA"/>
</dbReference>
<dbReference type="EMBL" id="GBXM01046782">
    <property type="protein sequence ID" value="JAH61795.1"/>
    <property type="molecule type" value="Transcribed_RNA"/>
</dbReference>
<reference evidence="1" key="2">
    <citation type="journal article" date="2015" name="Fish Shellfish Immunol.">
        <title>Early steps in the European eel (Anguilla anguilla)-Vibrio vulnificus interaction in the gills: Role of the RtxA13 toxin.</title>
        <authorList>
            <person name="Callol A."/>
            <person name="Pajuelo D."/>
            <person name="Ebbesson L."/>
            <person name="Teles M."/>
            <person name="MacKenzie S."/>
            <person name="Amaro C."/>
        </authorList>
    </citation>
    <scope>NUCLEOTIDE SEQUENCE</scope>
</reference>
<dbReference type="EMBL" id="GBXM01036668">
    <property type="protein sequence ID" value="JAH71909.1"/>
    <property type="molecule type" value="Transcribed_RNA"/>
</dbReference>
<proteinExistence type="predicted"/>
<dbReference type="AlphaFoldDB" id="A0A0E9V1A4"/>
<reference evidence="1" key="1">
    <citation type="submission" date="2014-11" db="EMBL/GenBank/DDBJ databases">
        <authorList>
            <person name="Amaro Gonzalez C."/>
        </authorList>
    </citation>
    <scope>NUCLEOTIDE SEQUENCE</scope>
</reference>
<sequence>MSFWISVGVRAVVRLRRLK</sequence>
<evidence type="ECO:0000313" key="1">
    <source>
        <dbReference type="EMBL" id="JAH71909.1"/>
    </source>
</evidence>
<protein>
    <submittedName>
        <fullName evidence="1">Uncharacterized protein</fullName>
    </submittedName>
</protein>